<reference evidence="1 2" key="1">
    <citation type="submission" date="2018-01" db="EMBL/GenBank/DDBJ databases">
        <title>Twenty Corynebacterium bovis Genomes.</title>
        <authorList>
            <person name="Gulvik C.A."/>
        </authorList>
    </citation>
    <scope>NUCLEOTIDE SEQUENCE [LARGE SCALE GENOMIC DNA]</scope>
    <source>
        <strain evidence="1 2">F6900</strain>
    </source>
</reference>
<dbReference type="AlphaFoldDB" id="A0A3R8VV47"/>
<evidence type="ECO:0000313" key="1">
    <source>
        <dbReference type="EMBL" id="RRO87621.1"/>
    </source>
</evidence>
<name>A0A3R8VV47_9CORY</name>
<organism evidence="1 2">
    <name type="scientific">Corynebacterium bovis</name>
    <dbReference type="NCBI Taxonomy" id="36808"/>
    <lineage>
        <taxon>Bacteria</taxon>
        <taxon>Bacillati</taxon>
        <taxon>Actinomycetota</taxon>
        <taxon>Actinomycetes</taxon>
        <taxon>Mycobacteriales</taxon>
        <taxon>Corynebacteriaceae</taxon>
        <taxon>Corynebacterium</taxon>
    </lineage>
</organism>
<dbReference type="RefSeq" id="WP_125173384.1">
    <property type="nucleotide sequence ID" value="NZ_JAPJOD010000041.1"/>
</dbReference>
<protein>
    <submittedName>
        <fullName evidence="1">Uncharacterized protein</fullName>
    </submittedName>
</protein>
<proteinExistence type="predicted"/>
<dbReference type="EMBL" id="PQNK01000002">
    <property type="protein sequence ID" value="RRO87621.1"/>
    <property type="molecule type" value="Genomic_DNA"/>
</dbReference>
<gene>
    <name evidence="1" type="ORF">CXF48_01505</name>
</gene>
<accession>A0A3R8VV47</accession>
<evidence type="ECO:0000313" key="2">
    <source>
        <dbReference type="Proteomes" id="UP000276526"/>
    </source>
</evidence>
<dbReference type="Proteomes" id="UP000276526">
    <property type="component" value="Unassembled WGS sequence"/>
</dbReference>
<sequence>MKDRKDRCWPEYILAVYLVDNETRDDALAAVMPDSESAKEVAAELDTDQFTCWTEYIKIRRPKVRRPRRCRRTPKPEKDETIHLVFRGGHAQSEYEKYGEFSSPEIMGAFSSLPEAEAYAESLRDPSRLFPPALHVWSLPTHPDYPTQFRS</sequence>
<comment type="caution">
    <text evidence="1">The sequence shown here is derived from an EMBL/GenBank/DDBJ whole genome shotgun (WGS) entry which is preliminary data.</text>
</comment>